<dbReference type="SUPFAM" id="SSF48403">
    <property type="entry name" value="Ankyrin repeat"/>
    <property type="match status" value="1"/>
</dbReference>
<reference evidence="6 7" key="1">
    <citation type="journal article" date="2018" name="PLoS Pathog.">
        <title>Evolution of structural diversity of trichothecenes, a family of toxins produced by plant pathogenic and entomopathogenic fungi.</title>
        <authorList>
            <person name="Proctor R.H."/>
            <person name="McCormick S.P."/>
            <person name="Kim H.S."/>
            <person name="Cardoza R.E."/>
            <person name="Stanley A.M."/>
            <person name="Lindo L."/>
            <person name="Kelly A."/>
            <person name="Brown D.W."/>
            <person name="Lee T."/>
            <person name="Vaughan M.M."/>
            <person name="Alexander N.J."/>
            <person name="Busman M."/>
            <person name="Gutierrez S."/>
        </authorList>
    </citation>
    <scope>NUCLEOTIDE SEQUENCE [LARGE SCALE GENOMIC DNA]</scope>
    <source>
        <strain evidence="6 7">NRRL 13405</strain>
    </source>
</reference>
<dbReference type="PROSITE" id="PS50297">
    <property type="entry name" value="ANK_REP_REGION"/>
    <property type="match status" value="4"/>
</dbReference>
<feature type="repeat" description="ANK" evidence="3">
    <location>
        <begin position="576"/>
        <end position="608"/>
    </location>
</feature>
<feature type="domain" description="FAD/NAD(P)-binding" evidence="5">
    <location>
        <begin position="1168"/>
        <end position="1394"/>
    </location>
</feature>
<keyword evidence="7" id="KW-1185">Reference proteome</keyword>
<organism evidence="6 7">
    <name type="scientific">Fusarium flagelliforme</name>
    <dbReference type="NCBI Taxonomy" id="2675880"/>
    <lineage>
        <taxon>Eukaryota</taxon>
        <taxon>Fungi</taxon>
        <taxon>Dikarya</taxon>
        <taxon>Ascomycota</taxon>
        <taxon>Pezizomycotina</taxon>
        <taxon>Sordariomycetes</taxon>
        <taxon>Hypocreomycetidae</taxon>
        <taxon>Hypocreales</taxon>
        <taxon>Nectriaceae</taxon>
        <taxon>Fusarium</taxon>
        <taxon>Fusarium incarnatum-equiseti species complex</taxon>
    </lineage>
</organism>
<evidence type="ECO:0000256" key="3">
    <source>
        <dbReference type="PROSITE-ProRule" id="PRU00023"/>
    </source>
</evidence>
<feature type="region of interest" description="Disordered" evidence="4">
    <location>
        <begin position="272"/>
        <end position="291"/>
    </location>
</feature>
<feature type="repeat" description="ANK" evidence="3">
    <location>
        <begin position="892"/>
        <end position="924"/>
    </location>
</feature>
<gene>
    <name evidence="6" type="ORF">FIE12Z_12465</name>
</gene>
<evidence type="ECO:0000256" key="2">
    <source>
        <dbReference type="ARBA" id="ARBA00023043"/>
    </source>
</evidence>
<dbReference type="InterPro" id="IPR036188">
    <property type="entry name" value="FAD/NAD-bd_sf"/>
</dbReference>
<dbReference type="Proteomes" id="UP000265631">
    <property type="component" value="Unassembled WGS sequence"/>
</dbReference>
<dbReference type="PROSITE" id="PS50088">
    <property type="entry name" value="ANK_REPEAT"/>
    <property type="match status" value="8"/>
</dbReference>
<name>A0A395M5Z1_9HYPO</name>
<dbReference type="InterPro" id="IPR002110">
    <property type="entry name" value="Ankyrin_rpt"/>
</dbReference>
<dbReference type="Pfam" id="PF12796">
    <property type="entry name" value="Ank_2"/>
    <property type="match status" value="3"/>
</dbReference>
<dbReference type="InterPro" id="IPR032710">
    <property type="entry name" value="NTF2-like_dom_sf"/>
</dbReference>
<dbReference type="SMART" id="SM00248">
    <property type="entry name" value="ANK"/>
    <property type="match status" value="9"/>
</dbReference>
<dbReference type="STRING" id="2594813.A0A395M5Z1"/>
<dbReference type="PRINTS" id="PR01415">
    <property type="entry name" value="ANKYRIN"/>
</dbReference>
<evidence type="ECO:0000256" key="4">
    <source>
        <dbReference type="SAM" id="MobiDB-lite"/>
    </source>
</evidence>
<sequence>MEGLQPSRETMDDVFLRDDPGPTIAEHAAQCQSLLNKYMTMSESVPDPTIMDDQLARFSLWTSNMDVYGPPNVSLDYRLRFSPTAADIIHQLLNLICDTLLSFDQRPPQTPSRKRRRLSVHGDSEATGDDYSSDSDSDIDPEEGNLLKITETIGGTITRLFRLSNAIRKSAKTNRARKIEMYKDDEEANRAIEELRLYTKCYIEFRFPEAPEALRSALIEANALRLRRLYYQHSHRRRIDLSIQKPNPIPTPVIVAKAAECTPTVRFAGNPLPKPPTVSKVQSPSPAPATNATTARQTAVAALYAQPETEVPRAKSVLVNNKLSFPPIPPTQQCPYCGVIIEFKNIAKSSLWQNHVIGDLEPFICVFSQCLEACHHGHNTKPLTFETSKAWSNHMQTAHGQTWECRAPSHDPIVFEEEIAYRQHSIEEHGVPETYVAALSNAARRPVINKVLECPFGDDFQPAEKTGPSNIFSNDALESHVSGHMKEIALLALQKLPTDSDENVENIDSDQPLEDEVATGSFGITRASMCSILDDDLFDLPDNGDNAATAEDNMDRRDEQISDGVTNLNLDDKDDLRMSKIRQAVEAGDSELVEAFIQSGMDVNLKDENGQTALHYAAEMECMECIKVLVDHGADPHVTDNSGITPISWAVIAGKERATNRLLFEDIAATYTDMDSALTWAARLGRFLIAERIILRGRIVSGTQLQEAAASGQTDIVNLLLLYGYDPNRCDHNGWSAIHYAAEEGHLDIVRLLRESGAEVCAVSPHGVSPLHCAANGGHASIVNLILQPGRLEILGSTGHGWTALHHAAYMGHSDVVKLLLEYDPSIASQQDNDGWSALHLAVLSRDLTTIRILLDSETQMLLDKNRNTAEVWHHSWVGNRDLAFTKSCCCQALTGLRQAVTLGSIPLVELLIKMGHDINGTESGNRTALYYAVKKPRLPMDPTELVLISTNSLKLVGTISAAMAIGHPKRARTKVADLPSSFPNVPTFEGEDTLDAPKVASDFINDFSDAITSSNWDKLSSLFVEDSWWRDSLTLTFDKRTIHGRDAIISAWKTLSGDHKRKPSDISTDGETMWGMGPQYMRLAPTLACLDVPFSFYTDNPRSKCVGQAKLIPVDGKWLIWILSTAVQELVDHPFEQLPRQSKSLIDSSQRGKPSAQGLPNVSGVLDVVVVGGSCSGLGNTIMLDSAGADVAVFDVELEAGGNWSTSRYSSVILHHSNFMVQLPMFPIPKEGYPEYMGGKDLTRYMSSAVEQLKLPFFGGIQVVGSSWDEDAQYWTIDLKDIQSGDTSTIKAKNLVLSNGFLISKANPNIPSLENRETFKGPVEHTSEYRDATQYKDLDVIVVGTGNSAHDVAKDLALNGTKSVTMLQRSPTTLLDFEIFFPIISMRYQGQMPVEAADFQENSMPLAVMRDMANGLTASLNQVMEPRHKLLEEKGYQVEKQVCLVCRAYEERGRAFYVDQERVFDMVLEDKIRIARGEAKGLTSDGLVVYDKDTGNTKTIPAGGIVLATGYKNEDLPAKYAEAGFIDKDSAARLENVSTLTVDEEGESPGYVTYSGHPHLYFAGIGFYMCRWIGRYITVQVMADVKGKFPERYARA</sequence>
<feature type="repeat" description="ANK" evidence="3">
    <location>
        <begin position="834"/>
        <end position="866"/>
    </location>
</feature>
<keyword evidence="2 3" id="KW-0040">ANK repeat</keyword>
<evidence type="ECO:0000259" key="5">
    <source>
        <dbReference type="Pfam" id="PF07992"/>
    </source>
</evidence>
<evidence type="ECO:0000313" key="6">
    <source>
        <dbReference type="EMBL" id="RFN43275.1"/>
    </source>
</evidence>
<keyword evidence="1" id="KW-0677">Repeat</keyword>
<feature type="region of interest" description="Disordered" evidence="4">
    <location>
        <begin position="104"/>
        <end position="142"/>
    </location>
</feature>
<dbReference type="SUPFAM" id="SSF54427">
    <property type="entry name" value="NTF2-like"/>
    <property type="match status" value="1"/>
</dbReference>
<dbReference type="Pfam" id="PF07992">
    <property type="entry name" value="Pyr_redox_2"/>
    <property type="match status" value="1"/>
</dbReference>
<feature type="repeat" description="ANK" evidence="3">
    <location>
        <begin position="766"/>
        <end position="790"/>
    </location>
</feature>
<feature type="repeat" description="ANK" evidence="3">
    <location>
        <begin position="700"/>
        <end position="732"/>
    </location>
</feature>
<feature type="repeat" description="ANK" evidence="3">
    <location>
        <begin position="609"/>
        <end position="641"/>
    </location>
</feature>
<dbReference type="GO" id="GO:0016491">
    <property type="term" value="F:oxidoreductase activity"/>
    <property type="evidence" value="ECO:0007669"/>
    <property type="project" value="InterPro"/>
</dbReference>
<dbReference type="InterPro" id="IPR023753">
    <property type="entry name" value="FAD/NAD-binding_dom"/>
</dbReference>
<evidence type="ECO:0000256" key="1">
    <source>
        <dbReference type="ARBA" id="ARBA00022737"/>
    </source>
</evidence>
<dbReference type="Gene3D" id="1.25.40.20">
    <property type="entry name" value="Ankyrin repeat-containing domain"/>
    <property type="match status" value="3"/>
</dbReference>
<protein>
    <submittedName>
        <fullName evidence="6">Ankyrin repeat domain-containing protein 52</fullName>
    </submittedName>
</protein>
<feature type="repeat" description="ANK" evidence="3">
    <location>
        <begin position="733"/>
        <end position="765"/>
    </location>
</feature>
<dbReference type="EMBL" id="PXXK01000599">
    <property type="protein sequence ID" value="RFN43275.1"/>
    <property type="molecule type" value="Genomic_DNA"/>
</dbReference>
<accession>A0A395M5Z1</accession>
<feature type="repeat" description="ANK" evidence="3">
    <location>
        <begin position="800"/>
        <end position="832"/>
    </location>
</feature>
<dbReference type="PANTHER" id="PTHR24126">
    <property type="entry name" value="ANKYRIN REPEAT, PH AND SEC7 DOMAIN CONTAINING PROTEIN SECG-RELATED"/>
    <property type="match status" value="1"/>
</dbReference>
<dbReference type="SUPFAM" id="SSF51905">
    <property type="entry name" value="FAD/NAD(P)-binding domain"/>
    <property type="match status" value="2"/>
</dbReference>
<proteinExistence type="predicted"/>
<evidence type="ECO:0000313" key="7">
    <source>
        <dbReference type="Proteomes" id="UP000265631"/>
    </source>
</evidence>
<dbReference type="Gene3D" id="3.50.50.60">
    <property type="entry name" value="FAD/NAD(P)-binding domain"/>
    <property type="match status" value="1"/>
</dbReference>
<dbReference type="InterPro" id="IPR036770">
    <property type="entry name" value="Ankyrin_rpt-contain_sf"/>
</dbReference>
<comment type="caution">
    <text evidence="6">The sequence shown here is derived from an EMBL/GenBank/DDBJ whole genome shotgun (WGS) entry which is preliminary data.</text>
</comment>
<feature type="compositionally biased region" description="Acidic residues" evidence="4">
    <location>
        <begin position="126"/>
        <end position="142"/>
    </location>
</feature>